<feature type="transmembrane region" description="Helical" evidence="8">
    <location>
        <begin position="364"/>
        <end position="384"/>
    </location>
</feature>
<evidence type="ECO:0000256" key="7">
    <source>
        <dbReference type="ARBA" id="ARBA00023136"/>
    </source>
</evidence>
<evidence type="ECO:0000256" key="4">
    <source>
        <dbReference type="ARBA" id="ARBA00022475"/>
    </source>
</evidence>
<feature type="transmembrane region" description="Helical" evidence="8">
    <location>
        <begin position="203"/>
        <end position="223"/>
    </location>
</feature>
<dbReference type="KEGG" id="daer:H9K75_06530"/>
<keyword evidence="6 8" id="KW-1133">Transmembrane helix</keyword>
<evidence type="ECO:0000313" key="10">
    <source>
        <dbReference type="Proteomes" id="UP000516028"/>
    </source>
</evidence>
<keyword evidence="3 8" id="KW-0813">Transport</keyword>
<feature type="transmembrane region" description="Helical" evidence="8">
    <location>
        <begin position="444"/>
        <end position="466"/>
    </location>
</feature>
<dbReference type="Proteomes" id="UP000516028">
    <property type="component" value="Chromosome"/>
</dbReference>
<proteinExistence type="inferred from homology"/>
<evidence type="ECO:0000313" key="9">
    <source>
        <dbReference type="EMBL" id="QNP49617.1"/>
    </source>
</evidence>
<evidence type="ECO:0000256" key="8">
    <source>
        <dbReference type="RuleBase" id="RU365092"/>
    </source>
</evidence>
<sequence length="467" mass="47880">MTLFLSALPVLAVIIALLLGMRSLHAAIAGVLLSVLAIALAFPLSADAAWRAAAQWLPVLVEVLMIVGGGLLLSEVLREAGAQKALAQWILGQTGNGAAAVLLVVHGVTPFAESLTGFGIGITIGIPLLVHCGLSARKVAVIGLLGLCAVPWGSMGPGTLIAATMAGLSLDALGLASAYVSVIPFVVTGVVAAWLASPVGERAAGVWLGVVSGLLLTLAVSFFNATVGTAPAGALGALAMIALHLWRGRRKAHAAALPPLAPVGQRALAAYGVLLAGVLIVGLAGRWLHLPPQWHVLASPALWLFIAALYFSRAMPPAASLRTAFRSWTQVAPVTGLFIAMGVLMAVSGMATQLAHALAAGGRWYLFAAPFVGALGGFVTGSNTGANAMFAATQAEIAQALNVQVLPFMAVHNVSAALLLMASPGKIEMACHLAPAQAVLHRRWIQVMVLAIDLFAVTLMAMINLFL</sequence>
<protein>
    <recommendedName>
        <fullName evidence="8">L-lactate permease</fullName>
    </recommendedName>
</protein>
<feature type="transmembrane region" description="Helical" evidence="8">
    <location>
        <begin position="405"/>
        <end position="424"/>
    </location>
</feature>
<feature type="transmembrane region" description="Helical" evidence="8">
    <location>
        <begin position="53"/>
        <end position="74"/>
    </location>
</feature>
<feature type="transmembrane region" description="Helical" evidence="8">
    <location>
        <begin position="141"/>
        <end position="166"/>
    </location>
</feature>
<dbReference type="GO" id="GO:0015295">
    <property type="term" value="F:solute:proton symporter activity"/>
    <property type="evidence" value="ECO:0007669"/>
    <property type="project" value="TreeGrafter"/>
</dbReference>
<accession>A0A7H0GMV1</accession>
<organism evidence="9 10">
    <name type="scientific">Diaphorobacter aerolatus</name>
    <dbReference type="NCBI Taxonomy" id="1288495"/>
    <lineage>
        <taxon>Bacteria</taxon>
        <taxon>Pseudomonadati</taxon>
        <taxon>Pseudomonadota</taxon>
        <taxon>Betaproteobacteria</taxon>
        <taxon>Burkholderiales</taxon>
        <taxon>Comamonadaceae</taxon>
        <taxon>Diaphorobacter</taxon>
    </lineage>
</organism>
<evidence type="ECO:0000256" key="2">
    <source>
        <dbReference type="ARBA" id="ARBA00010100"/>
    </source>
</evidence>
<name>A0A7H0GMV1_9BURK</name>
<evidence type="ECO:0000256" key="1">
    <source>
        <dbReference type="ARBA" id="ARBA00004651"/>
    </source>
</evidence>
<keyword evidence="10" id="KW-1185">Reference proteome</keyword>
<keyword evidence="5 8" id="KW-0812">Transmembrane</keyword>
<gene>
    <name evidence="9" type="ORF">H9K75_06530</name>
</gene>
<dbReference type="InterPro" id="IPR003804">
    <property type="entry name" value="Lactate_perm"/>
</dbReference>
<comment type="function">
    <text evidence="8">Uptake of L-lactate across the membrane. Can also transport D-lactate and glycolate.</text>
</comment>
<keyword evidence="8" id="KW-0997">Cell inner membrane</keyword>
<feature type="transmembrane region" description="Helical" evidence="8">
    <location>
        <begin position="331"/>
        <end position="352"/>
    </location>
</feature>
<dbReference type="PANTHER" id="PTHR30003:SF0">
    <property type="entry name" value="GLYCOLATE PERMEASE GLCA-RELATED"/>
    <property type="match status" value="1"/>
</dbReference>
<reference evidence="9 10" key="1">
    <citation type="submission" date="2020-08" db="EMBL/GenBank/DDBJ databases">
        <title>Genome sequence of Diaphorobacter aerolatus KACC 16536T.</title>
        <authorList>
            <person name="Hyun D.-W."/>
            <person name="Bae J.-W."/>
        </authorList>
    </citation>
    <scope>NUCLEOTIDE SEQUENCE [LARGE SCALE GENOMIC DNA]</scope>
    <source>
        <strain evidence="9 10">KACC 16536</strain>
    </source>
</reference>
<dbReference type="Pfam" id="PF02652">
    <property type="entry name" value="Lactate_perm"/>
    <property type="match status" value="2"/>
</dbReference>
<feature type="transmembrane region" description="Helical" evidence="8">
    <location>
        <begin position="294"/>
        <end position="311"/>
    </location>
</feature>
<evidence type="ECO:0000256" key="3">
    <source>
        <dbReference type="ARBA" id="ARBA00022448"/>
    </source>
</evidence>
<keyword evidence="7 8" id="KW-0472">Membrane</keyword>
<evidence type="ECO:0000256" key="5">
    <source>
        <dbReference type="ARBA" id="ARBA00022692"/>
    </source>
</evidence>
<dbReference type="GO" id="GO:0015129">
    <property type="term" value="F:lactate transmembrane transporter activity"/>
    <property type="evidence" value="ECO:0007669"/>
    <property type="project" value="UniProtKB-UniRule"/>
</dbReference>
<feature type="transmembrane region" description="Helical" evidence="8">
    <location>
        <begin position="229"/>
        <end position="246"/>
    </location>
</feature>
<comment type="similarity">
    <text evidence="2 8">Belongs to the lactate permease family.</text>
</comment>
<feature type="transmembrane region" description="Helical" evidence="8">
    <location>
        <begin position="172"/>
        <end position="196"/>
    </location>
</feature>
<feature type="transmembrane region" description="Helical" evidence="8">
    <location>
        <begin position="267"/>
        <end position="288"/>
    </location>
</feature>
<dbReference type="RefSeq" id="WP_187725157.1">
    <property type="nucleotide sequence ID" value="NZ_CP060783.1"/>
</dbReference>
<feature type="transmembrane region" description="Helical" evidence="8">
    <location>
        <begin position="86"/>
        <end position="109"/>
    </location>
</feature>
<comment type="subcellular location">
    <subcellularLocation>
        <location evidence="8">Cell inner membrane</location>
        <topology evidence="8">Multi-pass membrane protein</topology>
    </subcellularLocation>
    <subcellularLocation>
        <location evidence="1">Cell membrane</location>
        <topology evidence="1">Multi-pass membrane protein</topology>
    </subcellularLocation>
</comment>
<feature type="transmembrane region" description="Helical" evidence="8">
    <location>
        <begin position="115"/>
        <end position="134"/>
    </location>
</feature>
<dbReference type="PANTHER" id="PTHR30003">
    <property type="entry name" value="L-LACTATE PERMEASE"/>
    <property type="match status" value="1"/>
</dbReference>
<keyword evidence="4" id="KW-1003">Cell membrane</keyword>
<dbReference type="AlphaFoldDB" id="A0A7H0GMV1"/>
<dbReference type="EMBL" id="CP060783">
    <property type="protein sequence ID" value="QNP49617.1"/>
    <property type="molecule type" value="Genomic_DNA"/>
</dbReference>
<dbReference type="GO" id="GO:0005886">
    <property type="term" value="C:plasma membrane"/>
    <property type="evidence" value="ECO:0007669"/>
    <property type="project" value="UniProtKB-SubCell"/>
</dbReference>
<evidence type="ECO:0000256" key="6">
    <source>
        <dbReference type="ARBA" id="ARBA00022989"/>
    </source>
</evidence>